<keyword evidence="7" id="KW-0677">Repeat</keyword>
<evidence type="ECO:0000256" key="2">
    <source>
        <dbReference type="ARBA" id="ARBA00007809"/>
    </source>
</evidence>
<keyword evidence="3 11" id="KW-0813">Transport</keyword>
<dbReference type="InterPro" id="IPR004316">
    <property type="entry name" value="SWEET_rpt"/>
</dbReference>
<feature type="transmembrane region" description="Helical" evidence="11">
    <location>
        <begin position="177"/>
        <end position="200"/>
    </location>
</feature>
<keyword evidence="5 11" id="KW-0762">Sugar transport</keyword>
<evidence type="ECO:0000256" key="3">
    <source>
        <dbReference type="ARBA" id="ARBA00022448"/>
    </source>
</evidence>
<dbReference type="PANTHER" id="PTHR10791">
    <property type="entry name" value="RAG1-ACTIVATING PROTEIN 1"/>
    <property type="match status" value="1"/>
</dbReference>
<protein>
    <recommendedName>
        <fullName evidence="11">Bidirectional sugar transporter SWEET</fullName>
    </recommendedName>
</protein>
<dbReference type="AlphaFoldDB" id="A0AA41RZA8"/>
<dbReference type="GO" id="GO:0005886">
    <property type="term" value="C:plasma membrane"/>
    <property type="evidence" value="ECO:0007669"/>
    <property type="project" value="UniProtKB-SubCell"/>
</dbReference>
<evidence type="ECO:0000256" key="1">
    <source>
        <dbReference type="ARBA" id="ARBA00004651"/>
    </source>
</evidence>
<comment type="caution">
    <text evidence="12">The sequence shown here is derived from an EMBL/GenBank/DDBJ whole genome shotgun (WGS) entry which is preliminary data.</text>
</comment>
<feature type="transmembrane region" description="Helical" evidence="11">
    <location>
        <begin position="81"/>
        <end position="98"/>
    </location>
</feature>
<evidence type="ECO:0000256" key="4">
    <source>
        <dbReference type="ARBA" id="ARBA00022475"/>
    </source>
</evidence>
<comment type="caution">
    <text evidence="11">Lacks conserved residue(s) required for the propagation of feature annotation.</text>
</comment>
<evidence type="ECO:0000256" key="10">
    <source>
        <dbReference type="ARBA" id="ARBA00037238"/>
    </source>
</evidence>
<evidence type="ECO:0000256" key="11">
    <source>
        <dbReference type="RuleBase" id="RU910715"/>
    </source>
</evidence>
<evidence type="ECO:0000256" key="5">
    <source>
        <dbReference type="ARBA" id="ARBA00022597"/>
    </source>
</evidence>
<keyword evidence="4" id="KW-1003">Cell membrane</keyword>
<keyword evidence="13" id="KW-1185">Reference proteome</keyword>
<name>A0AA41RZA8_PAPNU</name>
<gene>
    <name evidence="12" type="ORF">MKW94_007215</name>
</gene>
<dbReference type="GO" id="GO:0051119">
    <property type="term" value="F:sugar transmembrane transporter activity"/>
    <property type="evidence" value="ECO:0007669"/>
    <property type="project" value="InterPro"/>
</dbReference>
<feature type="transmembrane region" description="Helical" evidence="11">
    <location>
        <begin position="150"/>
        <end position="171"/>
    </location>
</feature>
<evidence type="ECO:0000313" key="12">
    <source>
        <dbReference type="EMBL" id="MCL7025870.1"/>
    </source>
</evidence>
<dbReference type="Pfam" id="PF03083">
    <property type="entry name" value="MtN3_slv"/>
    <property type="match status" value="2"/>
</dbReference>
<feature type="transmembrane region" description="Helical" evidence="11">
    <location>
        <begin position="118"/>
        <end position="138"/>
    </location>
</feature>
<comment type="similarity">
    <text evidence="2 11">Belongs to the SWEET sugar transporter family.</text>
</comment>
<dbReference type="Gene3D" id="1.20.1280.290">
    <property type="match status" value="2"/>
</dbReference>
<keyword evidence="6 11" id="KW-0812">Transmembrane</keyword>
<keyword evidence="9 11" id="KW-0472">Membrane</keyword>
<dbReference type="Proteomes" id="UP001177140">
    <property type="component" value="Unassembled WGS sequence"/>
</dbReference>
<evidence type="ECO:0000256" key="9">
    <source>
        <dbReference type="ARBA" id="ARBA00023136"/>
    </source>
</evidence>
<proteinExistence type="inferred from homology"/>
<feature type="transmembrane region" description="Helical" evidence="11">
    <location>
        <begin position="45"/>
        <end position="69"/>
    </location>
</feature>
<comment type="subcellular location">
    <subcellularLocation>
        <location evidence="1">Cell membrane</location>
        <topology evidence="1">Multi-pass membrane protein</topology>
    </subcellularLocation>
</comment>
<dbReference type="PANTHER" id="PTHR10791:SF30">
    <property type="entry name" value="SUGAR TRANSPORTER SWEET1"/>
    <property type="match status" value="1"/>
</dbReference>
<keyword evidence="8 11" id="KW-1133">Transmembrane helix</keyword>
<dbReference type="FunFam" id="1.20.1280.290:FF:000002">
    <property type="entry name" value="Bidirectional sugar transporter SWEET"/>
    <property type="match status" value="1"/>
</dbReference>
<evidence type="ECO:0000313" key="13">
    <source>
        <dbReference type="Proteomes" id="UP001177140"/>
    </source>
</evidence>
<reference evidence="12" key="1">
    <citation type="submission" date="2022-03" db="EMBL/GenBank/DDBJ databases">
        <title>A functionally conserved STORR gene fusion in Papaver species that diverged 16.8 million years ago.</title>
        <authorList>
            <person name="Catania T."/>
        </authorList>
    </citation>
    <scope>NUCLEOTIDE SEQUENCE</scope>
    <source>
        <strain evidence="12">S-191538</strain>
    </source>
</reference>
<comment type="function">
    <text evidence="10">Mediates both low-affinity uptake and efflux of sugar across the plasma membrane.</text>
</comment>
<dbReference type="InterPro" id="IPR047664">
    <property type="entry name" value="SWEET"/>
</dbReference>
<evidence type="ECO:0000256" key="6">
    <source>
        <dbReference type="ARBA" id="ARBA00022692"/>
    </source>
</evidence>
<organism evidence="12 13">
    <name type="scientific">Papaver nudicaule</name>
    <name type="common">Iceland poppy</name>
    <dbReference type="NCBI Taxonomy" id="74823"/>
    <lineage>
        <taxon>Eukaryota</taxon>
        <taxon>Viridiplantae</taxon>
        <taxon>Streptophyta</taxon>
        <taxon>Embryophyta</taxon>
        <taxon>Tracheophyta</taxon>
        <taxon>Spermatophyta</taxon>
        <taxon>Magnoliopsida</taxon>
        <taxon>Ranunculales</taxon>
        <taxon>Papaveraceae</taxon>
        <taxon>Papaveroideae</taxon>
        <taxon>Papaver</taxon>
    </lineage>
</organism>
<evidence type="ECO:0000256" key="7">
    <source>
        <dbReference type="ARBA" id="ARBA00022737"/>
    </source>
</evidence>
<accession>A0AA41RZA8</accession>
<evidence type="ECO:0000256" key="8">
    <source>
        <dbReference type="ARBA" id="ARBA00022989"/>
    </source>
</evidence>
<comment type="function">
    <text evidence="11">Mediates both low-affinity uptake and efflux of sugar across the membrane.</text>
</comment>
<sequence>MVACFGLFSIHQKGAAEDFSPNPYLLAILNCASWIYYGIVHTDSLLVLTINGFGLVIEILYVAFYLFYATKKQRLSVVKKFIPGALCFVLLVLLLVFLPNPKSQTGIKVDPESGKGIAIGVICVLANIAMYVSPCDILKQVCETKSVEYMQLPLIVCGFMNGGIWLAYALLKFDAYILASNSTGCLFSLIQIGFYVYYYYKYPQSKNSKITDEKADAGKKIGDGKAYGGKVADMV</sequence>
<dbReference type="EMBL" id="JAJJMA010050056">
    <property type="protein sequence ID" value="MCL7025870.1"/>
    <property type="molecule type" value="Genomic_DNA"/>
</dbReference>